<dbReference type="InterPro" id="IPR037066">
    <property type="entry name" value="Plug_dom_sf"/>
</dbReference>
<keyword evidence="7 8" id="KW-0998">Cell outer membrane</keyword>
<evidence type="ECO:0000256" key="8">
    <source>
        <dbReference type="PROSITE-ProRule" id="PRU01360"/>
    </source>
</evidence>
<evidence type="ECO:0000256" key="2">
    <source>
        <dbReference type="ARBA" id="ARBA00022448"/>
    </source>
</evidence>
<evidence type="ECO:0000313" key="13">
    <source>
        <dbReference type="EMBL" id="MCX2800375.1"/>
    </source>
</evidence>
<dbReference type="RefSeq" id="WP_083421125.1">
    <property type="nucleotide sequence ID" value="NZ_CP130317.1"/>
</dbReference>
<dbReference type="NCBIfam" id="TIGR01782">
    <property type="entry name" value="TonB-Xanth-Caul"/>
    <property type="match status" value="1"/>
</dbReference>
<evidence type="ECO:0000256" key="7">
    <source>
        <dbReference type="ARBA" id="ARBA00023237"/>
    </source>
</evidence>
<sequence>MTTFQLKPLALAMTVIAVPVVAQAQSAELLEEIEVTASYRDSLSKALNQKRYAVGSKDTILAEDIADFPDLNLAESLQRIPGVAITRDAGEGRNISVRGLGPQFTRVRINGLEAISTTGGTDSSGGANRSRSFDFNTFASELFSNLTVHKTSSADLDEGSLGATVDLNTGKPLDYDDTFTFAANGQMGYNDQSEEVDPRASFLIAGKNEAETFGWMASYSYSDRNILEQGFSTVRWSNSENFVNCSACADEAELAALNEGFFPRIPRYGNLTHEQQRQGFTGTLQFRPTDSTEILVDYLTSNFEATRQEEFVSVGIKEKFNYEVVDVVDYTMDSNGTITSMTLDDYAVRIENRFDELETKFDQFSIRASHDFSESLRVDGIIGASESNFSNPVQTTAIIDAYGIDGSFTYTDNGNLDFHGFDTTNPDNFQLFQLRHRPNSVDNTFQTIAFNVEYDINDTWRAKAGVSSKSYEFEVQEYRAEPKFAGISAANFGGNIVSMEGVSWFSPDVGDVYAFAAADVDAIMGDRPYETRPQDNRSVTEDDTGFYLQLSWDSELAGLPFRGNFGVRHVTTEVESSGWTKRKTADGDEIIPVSAENEYDDVLPSLNLALDVREDMVVRFSVADVMARPSLGDLSPYGSIDTYNGEVSFGNPKLDPFRARAYDLSYEWYFTDDAVLALAYFYKDVNSFITSASEDGRPWSETGLDASALEGAGGTFDENSLWNINKKVNGEGGELEGFEIQYQQPVLDNFGVILNYTYVDSEMNYGTKEDPLYDALTGMSKNTYNATAYYENDVFSARVSFSKRSDYMTRSPASTRNGLTYEGTLGTTNVDFVATYNLNDNTTLSFEGINLTDEPNVQVVDFDRIVVDHTTGRQFYLGAKYKF</sequence>
<dbReference type="InterPro" id="IPR036942">
    <property type="entry name" value="Beta-barrel_TonB_sf"/>
</dbReference>
<dbReference type="Pfam" id="PF07715">
    <property type="entry name" value="Plug"/>
    <property type="match status" value="1"/>
</dbReference>
<dbReference type="PANTHER" id="PTHR40980:SF3">
    <property type="entry name" value="TONB-DEPENDENT RECEPTOR-LIKE BETA-BARREL DOMAIN-CONTAINING PROTEIN"/>
    <property type="match status" value="1"/>
</dbReference>
<evidence type="ECO:0000256" key="6">
    <source>
        <dbReference type="ARBA" id="ARBA00023136"/>
    </source>
</evidence>
<keyword evidence="13" id="KW-0675">Receptor</keyword>
<keyword evidence="10" id="KW-0732">Signal</keyword>
<dbReference type="PANTHER" id="PTHR40980">
    <property type="entry name" value="PLUG DOMAIN-CONTAINING PROTEIN"/>
    <property type="match status" value="1"/>
</dbReference>
<evidence type="ECO:0000259" key="12">
    <source>
        <dbReference type="Pfam" id="PF07715"/>
    </source>
</evidence>
<accession>A0AB35HVU9</accession>
<dbReference type="Gene3D" id="2.170.130.10">
    <property type="entry name" value="TonB-dependent receptor, plug domain"/>
    <property type="match status" value="1"/>
</dbReference>
<reference evidence="13" key="1">
    <citation type="submission" date="2022-11" db="EMBL/GenBank/DDBJ databases">
        <title>Chitin-degrading and fungicidal potential of chitinolytic bacterial strains from marine environment of the Pacific Ocean regions.</title>
        <authorList>
            <person name="Pentekhina I."/>
            <person name="Nedashkovskaya O."/>
            <person name="Seitkalieva A."/>
            <person name="Podvolotskaya A."/>
            <person name="Tekutyeva L."/>
            <person name="Balabanova L."/>
        </authorList>
    </citation>
    <scope>NUCLEOTIDE SEQUENCE</scope>
    <source>
        <strain evidence="13">KMM 6838</strain>
    </source>
</reference>
<dbReference type="EMBL" id="JAPHQB010000001">
    <property type="protein sequence ID" value="MCX2800375.1"/>
    <property type="molecule type" value="Genomic_DNA"/>
</dbReference>
<keyword evidence="6 8" id="KW-0472">Membrane</keyword>
<dbReference type="InterPro" id="IPR010104">
    <property type="entry name" value="TonB_rcpt_bac"/>
</dbReference>
<comment type="subcellular location">
    <subcellularLocation>
        <location evidence="1 8">Cell outer membrane</location>
        <topology evidence="1 8">Multi-pass membrane protein</topology>
    </subcellularLocation>
</comment>
<evidence type="ECO:0000256" key="1">
    <source>
        <dbReference type="ARBA" id="ARBA00004571"/>
    </source>
</evidence>
<dbReference type="Gene3D" id="2.40.170.20">
    <property type="entry name" value="TonB-dependent receptor, beta-barrel domain"/>
    <property type="match status" value="1"/>
</dbReference>
<evidence type="ECO:0000259" key="11">
    <source>
        <dbReference type="Pfam" id="PF00593"/>
    </source>
</evidence>
<feature type="signal peptide" evidence="10">
    <location>
        <begin position="1"/>
        <end position="24"/>
    </location>
</feature>
<dbReference type="GO" id="GO:0009279">
    <property type="term" value="C:cell outer membrane"/>
    <property type="evidence" value="ECO:0007669"/>
    <property type="project" value="UniProtKB-SubCell"/>
</dbReference>
<dbReference type="InterPro" id="IPR039426">
    <property type="entry name" value="TonB-dep_rcpt-like"/>
</dbReference>
<dbReference type="CDD" id="cd01347">
    <property type="entry name" value="ligand_gated_channel"/>
    <property type="match status" value="1"/>
</dbReference>
<dbReference type="InterPro" id="IPR012910">
    <property type="entry name" value="Plug_dom"/>
</dbReference>
<name>A0AB35HVU9_MICTH</name>
<dbReference type="InterPro" id="IPR000531">
    <property type="entry name" value="Beta-barrel_TonB"/>
</dbReference>
<comment type="caution">
    <text evidence="13">The sequence shown here is derived from an EMBL/GenBank/DDBJ whole genome shotgun (WGS) entry which is preliminary data.</text>
</comment>
<dbReference type="Proteomes" id="UP001209730">
    <property type="component" value="Unassembled WGS sequence"/>
</dbReference>
<feature type="chain" id="PRO_5044296388" evidence="10">
    <location>
        <begin position="25"/>
        <end position="883"/>
    </location>
</feature>
<evidence type="ECO:0000256" key="4">
    <source>
        <dbReference type="ARBA" id="ARBA00022692"/>
    </source>
</evidence>
<keyword evidence="3 8" id="KW-1134">Transmembrane beta strand</keyword>
<dbReference type="SUPFAM" id="SSF56935">
    <property type="entry name" value="Porins"/>
    <property type="match status" value="1"/>
</dbReference>
<dbReference type="AlphaFoldDB" id="A0AB35HVU9"/>
<comment type="similarity">
    <text evidence="8 9">Belongs to the TonB-dependent receptor family.</text>
</comment>
<organism evidence="13 14">
    <name type="scientific">Microbulbifer thermotolerans</name>
    <dbReference type="NCBI Taxonomy" id="252514"/>
    <lineage>
        <taxon>Bacteria</taxon>
        <taxon>Pseudomonadati</taxon>
        <taxon>Pseudomonadota</taxon>
        <taxon>Gammaproteobacteria</taxon>
        <taxon>Cellvibrionales</taxon>
        <taxon>Microbulbiferaceae</taxon>
        <taxon>Microbulbifer</taxon>
    </lineage>
</organism>
<evidence type="ECO:0000256" key="5">
    <source>
        <dbReference type="ARBA" id="ARBA00023077"/>
    </source>
</evidence>
<evidence type="ECO:0000256" key="10">
    <source>
        <dbReference type="SAM" id="SignalP"/>
    </source>
</evidence>
<evidence type="ECO:0000256" key="9">
    <source>
        <dbReference type="RuleBase" id="RU003357"/>
    </source>
</evidence>
<gene>
    <name evidence="13" type="ORF">OQJ68_01085</name>
</gene>
<feature type="domain" description="TonB-dependent receptor-like beta-barrel" evidence="11">
    <location>
        <begin position="409"/>
        <end position="851"/>
    </location>
</feature>
<protein>
    <submittedName>
        <fullName evidence="13">TonB-dependent receptor</fullName>
    </submittedName>
</protein>
<evidence type="ECO:0000256" key="3">
    <source>
        <dbReference type="ARBA" id="ARBA00022452"/>
    </source>
</evidence>
<keyword evidence="2 8" id="KW-0813">Transport</keyword>
<dbReference type="PROSITE" id="PS52016">
    <property type="entry name" value="TONB_DEPENDENT_REC_3"/>
    <property type="match status" value="1"/>
</dbReference>
<evidence type="ECO:0000313" key="14">
    <source>
        <dbReference type="Proteomes" id="UP001209730"/>
    </source>
</evidence>
<proteinExistence type="inferred from homology"/>
<dbReference type="Pfam" id="PF00593">
    <property type="entry name" value="TonB_dep_Rec_b-barrel"/>
    <property type="match status" value="1"/>
</dbReference>
<feature type="domain" description="TonB-dependent receptor plug" evidence="12">
    <location>
        <begin position="52"/>
        <end position="163"/>
    </location>
</feature>
<keyword evidence="4 8" id="KW-0812">Transmembrane</keyword>
<keyword evidence="5 9" id="KW-0798">TonB box</keyword>